<protein>
    <submittedName>
        <fullName evidence="1">Uncharacterized protein</fullName>
    </submittedName>
</protein>
<evidence type="ECO:0000313" key="2">
    <source>
        <dbReference type="Proteomes" id="UP000230282"/>
    </source>
</evidence>
<accession>A0A2M8RTC8</accession>
<proteinExistence type="predicted"/>
<reference evidence="1 2" key="1">
    <citation type="submission" date="2017-11" db="EMBL/GenBank/DDBJ databases">
        <title>Reclassification of Bisgaard taxon 5 as Caviibacterium pharyngocola gen. nov., sp. nov.</title>
        <authorList>
            <person name="Christensen H."/>
        </authorList>
    </citation>
    <scope>NUCLEOTIDE SEQUENCE [LARGE SCALE GENOMIC DNA]</scope>
    <source>
        <strain evidence="1 2">7_3</strain>
    </source>
</reference>
<keyword evidence="2" id="KW-1185">Reference proteome</keyword>
<dbReference type="EMBL" id="PHGZ01000028">
    <property type="protein sequence ID" value="PJG82150.1"/>
    <property type="molecule type" value="Genomic_DNA"/>
</dbReference>
<evidence type="ECO:0000313" key="1">
    <source>
        <dbReference type="EMBL" id="PJG82150.1"/>
    </source>
</evidence>
<name>A0A2M8RTC8_9PAST</name>
<comment type="caution">
    <text evidence="1">The sequence shown here is derived from an EMBL/GenBank/DDBJ whole genome shotgun (WGS) entry which is preliminary data.</text>
</comment>
<dbReference type="Proteomes" id="UP000230282">
    <property type="component" value="Unassembled WGS sequence"/>
</dbReference>
<dbReference type="AlphaFoldDB" id="A0A2M8RTC8"/>
<dbReference type="RefSeq" id="WP_100297537.1">
    <property type="nucleotide sequence ID" value="NZ_PHGZ01000028.1"/>
</dbReference>
<sequence length="122" mass="14092">MNSQNELQRMRAQQADLAAELLAEMQQGKYQGLTGAKMLRTFWSELNQETANNAVRQYRNFVKKYPQRNIALAKLLGFEPKNNLLEYSLEVRTQIALFIFVAKGMVPFFDAPMVTNDFKRIA</sequence>
<gene>
    <name evidence="1" type="ORF">CVP04_10870</name>
</gene>
<organism evidence="1 2">
    <name type="scientific">Caviibacterium pharyngocola</name>
    <dbReference type="NCBI Taxonomy" id="28159"/>
    <lineage>
        <taxon>Bacteria</taxon>
        <taxon>Pseudomonadati</taxon>
        <taxon>Pseudomonadota</taxon>
        <taxon>Gammaproteobacteria</taxon>
        <taxon>Pasteurellales</taxon>
        <taxon>Pasteurellaceae</taxon>
        <taxon>Caviibacterium</taxon>
    </lineage>
</organism>